<dbReference type="Gene3D" id="2.40.160.90">
    <property type="match status" value="1"/>
</dbReference>
<dbReference type="Pfam" id="PF01298">
    <property type="entry name" value="TbpB_B_D"/>
    <property type="match status" value="1"/>
</dbReference>
<reference evidence="2 3" key="1">
    <citation type="submission" date="2018-06" db="EMBL/GenBank/DDBJ databases">
        <authorList>
            <consortium name="Pathogen Informatics"/>
            <person name="Doyle S."/>
        </authorList>
    </citation>
    <scope>NUCLEOTIDE SEQUENCE [LARGE SCALE GENOMIC DNA]</scope>
    <source>
        <strain evidence="2 3">NCTC13337</strain>
    </source>
</reference>
<dbReference type="RefSeq" id="WP_072576233.1">
    <property type="nucleotide sequence ID" value="NZ_LWHB01000058.1"/>
</dbReference>
<dbReference type="SUPFAM" id="SSF56925">
    <property type="entry name" value="OMPA-like"/>
    <property type="match status" value="1"/>
</dbReference>
<dbReference type="OrthoDB" id="5673741at2"/>
<dbReference type="EMBL" id="UHIC01000001">
    <property type="protein sequence ID" value="SUO94931.1"/>
    <property type="molecule type" value="Genomic_DNA"/>
</dbReference>
<evidence type="ECO:0000259" key="1">
    <source>
        <dbReference type="Pfam" id="PF01298"/>
    </source>
</evidence>
<feature type="domain" description="Transferrin-binding protein B C-lobe/N-lobe beta-barrel" evidence="1">
    <location>
        <begin position="139"/>
        <end position="265"/>
    </location>
</feature>
<sequence length="266" mass="29069">MMREGIVYMRDINDAFHTIYFANSEDTTWASNNKLIAQDAGISIINGELDQNGNFSPRSGIVDKELNGVVLFATDTQHDDANQPRYVVGQLLNAYLRNPAAAGWSYNTFGVFEDQELTALRGIHRGYQSIGVMPKEGEMPEVGKATYSGVSHAYYQDNQVTMRTVIDADFGKRELTFNTNNAELHTFEARGHLVQKRDDLNLTGTGSWSKGATSFKGEVKNQGGNLSGTLEGSFYGPAAAEVGGVFGLQNENGSEQYIGGYGAKRP</sequence>
<dbReference type="InterPro" id="IPR011250">
    <property type="entry name" value="OMP/PagP_B-barrel"/>
</dbReference>
<evidence type="ECO:0000313" key="2">
    <source>
        <dbReference type="EMBL" id="SUO94931.1"/>
    </source>
</evidence>
<evidence type="ECO:0000313" key="3">
    <source>
        <dbReference type="Proteomes" id="UP000254601"/>
    </source>
</evidence>
<proteinExistence type="predicted"/>
<dbReference type="AlphaFoldDB" id="A0A380MT88"/>
<protein>
    <recommendedName>
        <fullName evidence="1">Transferrin-binding protein B C-lobe/N-lobe beta-barrel domain-containing protein</fullName>
    </recommendedName>
</protein>
<accession>A0A380MT88</accession>
<dbReference type="Proteomes" id="UP000254601">
    <property type="component" value="Unassembled WGS sequence"/>
</dbReference>
<dbReference type="InterPro" id="IPR001677">
    <property type="entry name" value="TbpB_B_D"/>
</dbReference>
<keyword evidence="3" id="KW-1185">Reference proteome</keyword>
<gene>
    <name evidence="2" type="ORF">NCTC13337_01000</name>
</gene>
<name>A0A380MT88_9GAMM</name>
<organism evidence="2 3">
    <name type="scientific">Suttonella ornithocola</name>
    <dbReference type="NCBI Taxonomy" id="279832"/>
    <lineage>
        <taxon>Bacteria</taxon>
        <taxon>Pseudomonadati</taxon>
        <taxon>Pseudomonadota</taxon>
        <taxon>Gammaproteobacteria</taxon>
        <taxon>Cardiobacteriales</taxon>
        <taxon>Cardiobacteriaceae</taxon>
        <taxon>Suttonella</taxon>
    </lineage>
</organism>